<dbReference type="EMBL" id="GL832969">
    <property type="protein sequence ID" value="EGD74456.1"/>
    <property type="molecule type" value="Genomic_DNA"/>
</dbReference>
<feature type="compositionally biased region" description="Acidic residues" evidence="3">
    <location>
        <begin position="162"/>
        <end position="180"/>
    </location>
</feature>
<protein>
    <recommendedName>
        <fullName evidence="4">Transcription factor CBF/NF-Y/archaeal histone domain-containing protein</fullName>
    </recommendedName>
</protein>
<dbReference type="eggNOG" id="KOG1658">
    <property type="taxonomic scope" value="Eukaryota"/>
</dbReference>
<evidence type="ECO:0000256" key="3">
    <source>
        <dbReference type="SAM" id="MobiDB-lite"/>
    </source>
</evidence>
<dbReference type="Pfam" id="PF00808">
    <property type="entry name" value="CBFD_NFYB_HMF"/>
    <property type="match status" value="1"/>
</dbReference>
<dbReference type="InParanoid" id="F2UCW1"/>
<evidence type="ECO:0000313" key="5">
    <source>
        <dbReference type="EMBL" id="EGD74456.1"/>
    </source>
</evidence>
<dbReference type="InterPro" id="IPR050568">
    <property type="entry name" value="Transcr_DNA_Rep_Reg"/>
</dbReference>
<feature type="region of interest" description="Disordered" evidence="3">
    <location>
        <begin position="91"/>
        <end position="180"/>
    </location>
</feature>
<feature type="compositionally biased region" description="Acidic residues" evidence="3">
    <location>
        <begin position="108"/>
        <end position="121"/>
    </location>
</feature>
<dbReference type="Proteomes" id="UP000007799">
    <property type="component" value="Unassembled WGS sequence"/>
</dbReference>
<dbReference type="KEGG" id="sre:PTSG_05820"/>
<dbReference type="PANTHER" id="PTHR10252">
    <property type="entry name" value="HISTONE-LIKE TRANSCRIPTION FACTOR CCAAT-RELATED"/>
    <property type="match status" value="1"/>
</dbReference>
<organism evidence="6">
    <name type="scientific">Salpingoeca rosetta (strain ATCC 50818 / BSB-021)</name>
    <dbReference type="NCBI Taxonomy" id="946362"/>
    <lineage>
        <taxon>Eukaryota</taxon>
        <taxon>Choanoflagellata</taxon>
        <taxon>Craspedida</taxon>
        <taxon>Salpingoecidae</taxon>
        <taxon>Salpingoeca</taxon>
    </lineage>
</organism>
<dbReference type="SUPFAM" id="SSF47113">
    <property type="entry name" value="Histone-fold"/>
    <property type="match status" value="1"/>
</dbReference>
<sequence length="180" mass="19985">MDDRLTQLPVSRIKAAMRKDPDVQLVAPEAAVLIAKATELFIAHMARCSFDRAQQVAPRRKTVQTKDIEHVLESKEEFLFLEGIQLWTKKNSGGSIRRHAAPKHTTNDDNDDSDDDNDNEDSSATVIAMDEDEGDEATGDAEMDTSVDEGALDGVERALNGDIEEGSEDEDDDEEEHEEE</sequence>
<evidence type="ECO:0000256" key="1">
    <source>
        <dbReference type="ARBA" id="ARBA00004123"/>
    </source>
</evidence>
<dbReference type="GO" id="GO:0046982">
    <property type="term" value="F:protein heterodimerization activity"/>
    <property type="evidence" value="ECO:0007669"/>
    <property type="project" value="InterPro"/>
</dbReference>
<dbReference type="InterPro" id="IPR003958">
    <property type="entry name" value="CBFA_NFYB_domain"/>
</dbReference>
<dbReference type="GO" id="GO:0006261">
    <property type="term" value="P:DNA-templated DNA replication"/>
    <property type="evidence" value="ECO:0007669"/>
    <property type="project" value="TreeGrafter"/>
</dbReference>
<dbReference type="CDD" id="cd22929">
    <property type="entry name" value="HFD_POLE4-like"/>
    <property type="match status" value="1"/>
</dbReference>
<dbReference type="STRING" id="946362.F2UCW1"/>
<dbReference type="InterPro" id="IPR009072">
    <property type="entry name" value="Histone-fold"/>
</dbReference>
<accession>F2UCW1</accession>
<dbReference type="AlphaFoldDB" id="F2UCW1"/>
<feature type="compositionally biased region" description="Acidic residues" evidence="3">
    <location>
        <begin position="129"/>
        <end position="151"/>
    </location>
</feature>
<feature type="domain" description="Transcription factor CBF/NF-Y/archaeal histone" evidence="4">
    <location>
        <begin position="7"/>
        <end position="72"/>
    </location>
</feature>
<evidence type="ECO:0000256" key="2">
    <source>
        <dbReference type="ARBA" id="ARBA00023242"/>
    </source>
</evidence>
<gene>
    <name evidence="5" type="ORF">PTSG_05820</name>
</gene>
<keyword evidence="6" id="KW-1185">Reference proteome</keyword>
<dbReference type="Gene3D" id="1.10.20.10">
    <property type="entry name" value="Histone, subunit A"/>
    <property type="match status" value="1"/>
</dbReference>
<dbReference type="OrthoDB" id="636685at2759"/>
<evidence type="ECO:0000259" key="4">
    <source>
        <dbReference type="Pfam" id="PF00808"/>
    </source>
</evidence>
<reference evidence="5" key="1">
    <citation type="submission" date="2009-08" db="EMBL/GenBank/DDBJ databases">
        <title>Annotation of Salpingoeca rosetta.</title>
        <authorList>
            <consortium name="The Broad Institute Genome Sequencing Platform"/>
            <person name="Russ C."/>
            <person name="Cuomo C."/>
            <person name="Burger G."/>
            <person name="Gray M.W."/>
            <person name="Holland P.W.H."/>
            <person name="King N."/>
            <person name="Lang F.B.F."/>
            <person name="Roger A.J."/>
            <person name="Ruiz-Trillo I."/>
            <person name="Young S.K."/>
            <person name="Zeng Q."/>
            <person name="Gargeya S."/>
            <person name="Alvarado L."/>
            <person name="Berlin A."/>
            <person name="Chapman S.B."/>
            <person name="Chen Z."/>
            <person name="Freedman E."/>
            <person name="Gellesch M."/>
            <person name="Goldberg J."/>
            <person name="Griggs A."/>
            <person name="Gujja S."/>
            <person name="Heilman E."/>
            <person name="Heiman D."/>
            <person name="Howarth C."/>
            <person name="Mehta T."/>
            <person name="Neiman D."/>
            <person name="Pearson M."/>
            <person name="Roberts A."/>
            <person name="Saif S."/>
            <person name="Shea T."/>
            <person name="Shenoy N."/>
            <person name="Sisk P."/>
            <person name="Stolte C."/>
            <person name="Sykes S."/>
            <person name="White J."/>
            <person name="Yandava C."/>
            <person name="Haas B."/>
            <person name="Nusbaum C."/>
            <person name="Birren B."/>
        </authorList>
    </citation>
    <scope>NUCLEOTIDE SEQUENCE [LARGE SCALE GENOMIC DNA]</scope>
    <source>
        <strain evidence="5">ATCC 50818</strain>
    </source>
</reference>
<name>F2UCW1_SALR5</name>
<dbReference type="GO" id="GO:0008622">
    <property type="term" value="C:epsilon DNA polymerase complex"/>
    <property type="evidence" value="ECO:0007669"/>
    <property type="project" value="TreeGrafter"/>
</dbReference>
<comment type="subcellular location">
    <subcellularLocation>
        <location evidence="1">Nucleus</location>
    </subcellularLocation>
</comment>
<keyword evidence="2" id="KW-0539">Nucleus</keyword>
<dbReference type="RefSeq" id="XP_004992713.1">
    <property type="nucleotide sequence ID" value="XM_004992656.1"/>
</dbReference>
<evidence type="ECO:0000313" key="6">
    <source>
        <dbReference type="Proteomes" id="UP000007799"/>
    </source>
</evidence>
<dbReference type="GeneID" id="16073284"/>
<proteinExistence type="predicted"/>
<dbReference type="PANTHER" id="PTHR10252:SF79">
    <property type="entry name" value="DNA POLYMERASE EPSILON SUBUNIT 4"/>
    <property type="match status" value="1"/>
</dbReference>